<comment type="caution">
    <text evidence="3">The sequence shown here is derived from an EMBL/GenBank/DDBJ whole genome shotgun (WGS) entry which is preliminary data.</text>
</comment>
<organism evidence="3 4">
    <name type="scientific">Acrasis kona</name>
    <dbReference type="NCBI Taxonomy" id="1008807"/>
    <lineage>
        <taxon>Eukaryota</taxon>
        <taxon>Discoba</taxon>
        <taxon>Heterolobosea</taxon>
        <taxon>Tetramitia</taxon>
        <taxon>Eutetramitia</taxon>
        <taxon>Acrasidae</taxon>
        <taxon>Acrasis</taxon>
    </lineage>
</organism>
<dbReference type="AlphaFoldDB" id="A0AAW2Z901"/>
<accession>A0AAW2Z901</accession>
<gene>
    <name evidence="3" type="ORF">AKO1_002913</name>
    <name evidence="2" type="ORF">AKO1_012354</name>
</gene>
<feature type="region of interest" description="Disordered" evidence="1">
    <location>
        <begin position="1"/>
        <end position="51"/>
    </location>
</feature>
<dbReference type="EMBL" id="JAOPGA020000286">
    <property type="protein sequence ID" value="KAL0477929.1"/>
    <property type="molecule type" value="Genomic_DNA"/>
</dbReference>
<evidence type="ECO:0000313" key="4">
    <source>
        <dbReference type="Proteomes" id="UP001431209"/>
    </source>
</evidence>
<feature type="compositionally biased region" description="Polar residues" evidence="1">
    <location>
        <begin position="1"/>
        <end position="13"/>
    </location>
</feature>
<evidence type="ECO:0000313" key="2">
    <source>
        <dbReference type="EMBL" id="KAL0477929.1"/>
    </source>
</evidence>
<dbReference type="Proteomes" id="UP001431209">
    <property type="component" value="Unassembled WGS sequence"/>
</dbReference>
<reference evidence="3 4" key="1">
    <citation type="submission" date="2024-03" db="EMBL/GenBank/DDBJ databases">
        <title>The Acrasis kona genome and developmental transcriptomes reveal deep origins of eukaryotic multicellular pathways.</title>
        <authorList>
            <person name="Sheikh S."/>
            <person name="Fu C.-J."/>
            <person name="Brown M.W."/>
            <person name="Baldauf S.L."/>
        </authorList>
    </citation>
    <scope>NUCLEOTIDE SEQUENCE [LARGE SCALE GENOMIC DNA]</scope>
    <source>
        <strain evidence="3 4">ATCC MYA-3509</strain>
    </source>
</reference>
<dbReference type="EMBL" id="JAOPGA020001125">
    <property type="protein sequence ID" value="KAL0485324.1"/>
    <property type="molecule type" value="Genomic_DNA"/>
</dbReference>
<sequence length="92" mass="10449">MGQGTSKKNSGYSSPFCGQRPDYRSSVQLRVRKSRSHTRFHDSVTNDNLGESESTIYSDSLKLSMNNRRKSESALVNLNVRVKTPVTYLDYI</sequence>
<name>A0AAW2Z901_9EUKA</name>
<proteinExistence type="predicted"/>
<protein>
    <submittedName>
        <fullName evidence="3">Uncharacterized protein</fullName>
    </submittedName>
</protein>
<keyword evidence="4" id="KW-1185">Reference proteome</keyword>
<evidence type="ECO:0000256" key="1">
    <source>
        <dbReference type="SAM" id="MobiDB-lite"/>
    </source>
</evidence>
<evidence type="ECO:0000313" key="3">
    <source>
        <dbReference type="EMBL" id="KAL0485324.1"/>
    </source>
</evidence>